<dbReference type="Gene3D" id="3.30.300.30">
    <property type="match status" value="1"/>
</dbReference>
<evidence type="ECO:0000259" key="16">
    <source>
        <dbReference type="Pfam" id="PF08345"/>
    </source>
</evidence>
<evidence type="ECO:0000256" key="4">
    <source>
        <dbReference type="ARBA" id="ARBA00007971"/>
    </source>
</evidence>
<keyword evidence="9 14" id="KW-0472">Membrane</keyword>
<comment type="subcellular location">
    <subcellularLocation>
        <location evidence="2 12">Bacterial flagellum basal body</location>
    </subcellularLocation>
    <subcellularLocation>
        <location evidence="3">Cell membrane</location>
        <topology evidence="3">Multi-pass membrane protein</topology>
    </subcellularLocation>
</comment>
<dbReference type="PANTHER" id="PTHR30046">
    <property type="entry name" value="FLAGELLAR M-RING PROTEIN"/>
    <property type="match status" value="1"/>
</dbReference>
<keyword evidence="17" id="KW-0969">Cilium</keyword>
<dbReference type="Pfam" id="PF08345">
    <property type="entry name" value="YscJ_FliF_C"/>
    <property type="match status" value="1"/>
</dbReference>
<evidence type="ECO:0000256" key="11">
    <source>
        <dbReference type="ARBA" id="ARBA00025936"/>
    </source>
</evidence>
<dbReference type="RefSeq" id="WP_256606721.1">
    <property type="nucleotide sequence ID" value="NZ_JANIBL010000023.1"/>
</dbReference>
<reference evidence="17 18" key="1">
    <citation type="submission" date="2022-07" db="EMBL/GenBank/DDBJ databases">
        <title>Methylomonas rivi sp. nov., Methylomonas rosea sp. nov., Methylomonas aureus sp. nov. and Methylomonas subterranea sp. nov., four novel methanotrophs isolated from a freshwater creek and the deep terrestrial subsurface.</title>
        <authorList>
            <person name="Abin C."/>
            <person name="Sankaranarayanan K."/>
            <person name="Garner C."/>
            <person name="Sindelar R."/>
            <person name="Kotary K."/>
            <person name="Garner R."/>
            <person name="Barclay S."/>
            <person name="Lawson P."/>
            <person name="Krumholz L."/>
        </authorList>
    </citation>
    <scope>NUCLEOTIDE SEQUENCE [LARGE SCALE GENOMIC DNA]</scope>
    <source>
        <strain evidence="17 18">WSC-7</strain>
    </source>
</reference>
<dbReference type="PIRSF" id="PIRSF004862">
    <property type="entry name" value="FliF"/>
    <property type="match status" value="1"/>
</dbReference>
<comment type="caution">
    <text evidence="17">The sequence shown here is derived from an EMBL/GenBank/DDBJ whole genome shotgun (WGS) entry which is preliminary data.</text>
</comment>
<dbReference type="InterPro" id="IPR000067">
    <property type="entry name" value="FlgMring_FliF"/>
</dbReference>
<evidence type="ECO:0000256" key="3">
    <source>
        <dbReference type="ARBA" id="ARBA00004651"/>
    </source>
</evidence>
<evidence type="ECO:0000256" key="6">
    <source>
        <dbReference type="ARBA" id="ARBA00022475"/>
    </source>
</evidence>
<evidence type="ECO:0000259" key="15">
    <source>
        <dbReference type="Pfam" id="PF01514"/>
    </source>
</evidence>
<evidence type="ECO:0000256" key="7">
    <source>
        <dbReference type="ARBA" id="ARBA00022692"/>
    </source>
</evidence>
<proteinExistence type="inferred from homology"/>
<feature type="domain" description="Flagellar M-ring C-terminal" evidence="16">
    <location>
        <begin position="269"/>
        <end position="440"/>
    </location>
</feature>
<gene>
    <name evidence="17" type="primary">fliF</name>
    <name evidence="17" type="ORF">NP589_09195</name>
</gene>
<comment type="function">
    <text evidence="1 12">The M ring may be actively involved in energy transduction.</text>
</comment>
<keyword evidence="10 12" id="KW-0975">Bacterial flagellum</keyword>
<keyword evidence="6" id="KW-1003">Cell membrane</keyword>
<keyword evidence="7 14" id="KW-0812">Transmembrane</keyword>
<accession>A0ABT1TSZ4</accession>
<dbReference type="Pfam" id="PF01514">
    <property type="entry name" value="YscJ_FliF"/>
    <property type="match status" value="1"/>
</dbReference>
<dbReference type="InterPro" id="IPR006182">
    <property type="entry name" value="FliF_N_dom"/>
</dbReference>
<evidence type="ECO:0000256" key="12">
    <source>
        <dbReference type="PIRNR" id="PIRNR004862"/>
    </source>
</evidence>
<evidence type="ECO:0000256" key="9">
    <source>
        <dbReference type="ARBA" id="ARBA00023136"/>
    </source>
</evidence>
<feature type="transmembrane region" description="Helical" evidence="14">
    <location>
        <begin position="40"/>
        <end position="59"/>
    </location>
</feature>
<name>A0ABT1TSZ4_9GAMM</name>
<dbReference type="EMBL" id="JANIBL010000023">
    <property type="protein sequence ID" value="MCQ8117602.1"/>
    <property type="molecule type" value="Genomic_DNA"/>
</dbReference>
<feature type="domain" description="Flagellar M-ring N-terminal" evidence="15">
    <location>
        <begin position="61"/>
        <end position="236"/>
    </location>
</feature>
<dbReference type="InterPro" id="IPR013556">
    <property type="entry name" value="Flag_M-ring_C"/>
</dbReference>
<evidence type="ECO:0000256" key="2">
    <source>
        <dbReference type="ARBA" id="ARBA00004117"/>
    </source>
</evidence>
<evidence type="ECO:0000256" key="10">
    <source>
        <dbReference type="ARBA" id="ARBA00023143"/>
    </source>
</evidence>
<comment type="similarity">
    <text evidence="4 12">Belongs to the FliF family.</text>
</comment>
<evidence type="ECO:0000256" key="8">
    <source>
        <dbReference type="ARBA" id="ARBA00022989"/>
    </source>
</evidence>
<keyword evidence="17" id="KW-0966">Cell projection</keyword>
<dbReference type="NCBIfam" id="TIGR00206">
    <property type="entry name" value="fliF"/>
    <property type="match status" value="1"/>
</dbReference>
<protein>
    <recommendedName>
        <fullName evidence="5 12">Flagellar M-ring protein</fullName>
    </recommendedName>
</protein>
<keyword evidence="18" id="KW-1185">Reference proteome</keyword>
<evidence type="ECO:0000313" key="18">
    <source>
        <dbReference type="Proteomes" id="UP001524570"/>
    </source>
</evidence>
<keyword evidence="17" id="KW-0282">Flagellum</keyword>
<dbReference type="Proteomes" id="UP001524570">
    <property type="component" value="Unassembled WGS sequence"/>
</dbReference>
<feature type="compositionally biased region" description="Polar residues" evidence="13">
    <location>
        <begin position="353"/>
        <end position="363"/>
    </location>
</feature>
<keyword evidence="8 14" id="KW-1133">Transmembrane helix</keyword>
<evidence type="ECO:0000256" key="5">
    <source>
        <dbReference type="ARBA" id="ARBA00017949"/>
    </source>
</evidence>
<evidence type="ECO:0000313" key="17">
    <source>
        <dbReference type="EMBL" id="MCQ8117602.1"/>
    </source>
</evidence>
<comment type="subunit">
    <text evidence="11">The basal body constitutes a major portion of the flagellar organelle and consists of four rings (L,P,S, and M) mounted on a central rod. The M ring is integral to the inner membrane of the cell and may be connected to the flagellar rod via the S ring. The S (supramembrane ring) lies just distal to the M ring. The L and P rings lie in the outer membrane and the periplasmic space, respectively.</text>
</comment>
<dbReference type="InterPro" id="IPR045851">
    <property type="entry name" value="AMP-bd_C_sf"/>
</dbReference>
<dbReference type="PRINTS" id="PR01009">
    <property type="entry name" value="FLGMRINGFLIF"/>
</dbReference>
<evidence type="ECO:0000256" key="14">
    <source>
        <dbReference type="SAM" id="Phobius"/>
    </source>
</evidence>
<evidence type="ECO:0000256" key="1">
    <source>
        <dbReference type="ARBA" id="ARBA00003820"/>
    </source>
</evidence>
<organism evidence="17 18">
    <name type="scientific">Methylomonas rosea</name>
    <dbReference type="NCBI Taxonomy" id="2952227"/>
    <lineage>
        <taxon>Bacteria</taxon>
        <taxon>Pseudomonadati</taxon>
        <taxon>Pseudomonadota</taxon>
        <taxon>Gammaproteobacteria</taxon>
        <taxon>Methylococcales</taxon>
        <taxon>Methylococcaceae</taxon>
        <taxon>Methylomonas</taxon>
    </lineage>
</organism>
<evidence type="ECO:0000256" key="13">
    <source>
        <dbReference type="SAM" id="MobiDB-lite"/>
    </source>
</evidence>
<sequence>MSELDRNLPMEAHSQLSMANADKMHPALKSLSKMPMVRQLGLMLGLALSVAIGVAVVLWSQAPSYDLLFSGVAEKDSAEILDALTKLNVDYKVETGSGAIMVPADNVRELKLQLAAQGLPRSASLGYELLDKDNGFGASKNVEQMRFQRALEGEIALTIQTIQNVKSAKVLLAIPVQSVFVRERKKPSASVVVELYQGRTLEKEQIESIIHLVASSVPLMEASQVTVVDQKGRLLNSKEGGEDMSLSSKQFEYKKNIEEHLRGRIENILTPLVGGDGMRAQISADVDFTVTEKTQEMFNPDLPALRSEQTQEENNSLSKVQGVPGALSNQPPPTGTAPEVASGQEKQAAAESGSGSSNKTATRNYELDKTITHTRLATGALRRLSVAVVVDDKKVVQADGKATLVAYSQEDLNQLRDLVKQAVGYDNSRGDQVTVTNVAFRLPDALEEVPSEPIWEQAWFASALKQLAAVAVVLLLIMGVLRPGLRTLIAKEEQLEALEQAKAIAEATGGVVRFDETGKPVAVAVSVDEETGEVRTITTGVEDLLLLEAPQSYEKRLEYVQKLIDEDPKLVAQVIKTWLKDDG</sequence>
<feature type="region of interest" description="Disordered" evidence="13">
    <location>
        <begin position="307"/>
        <end position="365"/>
    </location>
</feature>
<dbReference type="InterPro" id="IPR043427">
    <property type="entry name" value="YscJ/FliF"/>
</dbReference>
<dbReference type="PANTHER" id="PTHR30046:SF0">
    <property type="entry name" value="FLAGELLAR M-RING PROTEIN"/>
    <property type="match status" value="1"/>
</dbReference>